<dbReference type="Proteomes" id="UP000190539">
    <property type="component" value="Unassembled WGS sequence"/>
</dbReference>
<dbReference type="InterPro" id="IPR011330">
    <property type="entry name" value="Glyco_hydro/deAcase_b/a-brl"/>
</dbReference>
<dbReference type="OrthoDB" id="3373088at2"/>
<evidence type="ECO:0000259" key="1">
    <source>
        <dbReference type="PROSITE" id="PS51677"/>
    </source>
</evidence>
<proteinExistence type="predicted"/>
<dbReference type="Pfam" id="PF01522">
    <property type="entry name" value="Polysacc_deac_1"/>
    <property type="match status" value="1"/>
</dbReference>
<dbReference type="PANTHER" id="PTHR10587">
    <property type="entry name" value="GLYCOSYL TRANSFERASE-RELATED"/>
    <property type="match status" value="1"/>
</dbReference>
<dbReference type="Gene3D" id="3.20.20.370">
    <property type="entry name" value="Glycoside hydrolase/deacetylase"/>
    <property type="match status" value="1"/>
</dbReference>
<keyword evidence="3" id="KW-1185">Reference proteome</keyword>
<dbReference type="PROSITE" id="PS51677">
    <property type="entry name" value="NODB"/>
    <property type="match status" value="1"/>
</dbReference>
<feature type="domain" description="NodB homology" evidence="1">
    <location>
        <begin position="145"/>
        <end position="327"/>
    </location>
</feature>
<dbReference type="InterPro" id="IPR050248">
    <property type="entry name" value="Polysacc_deacetylase_ArnD"/>
</dbReference>
<gene>
    <name evidence="2" type="ORF">B1H18_25650</name>
</gene>
<dbReference type="PANTHER" id="PTHR10587:SF134">
    <property type="entry name" value="SECRETED PROTEIN"/>
    <property type="match status" value="1"/>
</dbReference>
<protein>
    <submittedName>
        <fullName evidence="2">Polysaccharide deacetylase</fullName>
    </submittedName>
</protein>
<dbReference type="AlphaFoldDB" id="A0A1V4A3U0"/>
<dbReference type="GO" id="GO:0016810">
    <property type="term" value="F:hydrolase activity, acting on carbon-nitrogen (but not peptide) bonds"/>
    <property type="evidence" value="ECO:0007669"/>
    <property type="project" value="InterPro"/>
</dbReference>
<dbReference type="InterPro" id="IPR002509">
    <property type="entry name" value="NODB_dom"/>
</dbReference>
<organism evidence="2 3">
    <name type="scientific">Streptomyces tsukubensis</name>
    <dbReference type="NCBI Taxonomy" id="83656"/>
    <lineage>
        <taxon>Bacteria</taxon>
        <taxon>Bacillati</taxon>
        <taxon>Actinomycetota</taxon>
        <taxon>Actinomycetes</taxon>
        <taxon>Kitasatosporales</taxon>
        <taxon>Streptomycetaceae</taxon>
        <taxon>Streptomyces</taxon>
    </lineage>
</organism>
<dbReference type="EMBL" id="MVFC01000028">
    <property type="protein sequence ID" value="OON74187.1"/>
    <property type="molecule type" value="Genomic_DNA"/>
</dbReference>
<comment type="caution">
    <text evidence="2">The sequence shown here is derived from an EMBL/GenBank/DDBJ whole genome shotgun (WGS) entry which is preliminary data.</text>
</comment>
<name>A0A1V4A3U0_9ACTN</name>
<dbReference type="RefSeq" id="WP_077971775.1">
    <property type="nucleotide sequence ID" value="NZ_CP045178.1"/>
</dbReference>
<accession>A0A1V4A3U0</accession>
<dbReference type="CDD" id="cd10917">
    <property type="entry name" value="CE4_NodB_like_6s_7s"/>
    <property type="match status" value="1"/>
</dbReference>
<dbReference type="STRING" id="83656.B1H18_25650"/>
<sequence>MRQVRQKHKSVMNAPRSTPRRVLFRAPRRTLRRTRAVLAVSLAAGVAAGCAASGGGPGGHSGAQGAAGARVEAPAARALDAYATRLGEAHTAWTAAVRRWGLAKRPLTAPPPPAVKPHIGARPGFEVRGQKHLPPVFTTVPTTDRVVFLTIDDGAEKDPEFLRMMTELRIPYTAFLSDFLVKKDYGYFERMRDKGVTLNNHTLNHRFLPALSYESQRREICGMQDVIRDQYGKRPRLFRPPYGDYNRDTLRAAKSCGVKAVPLWNAEAFTDRLDYREWDRDLHPGDIVLTHFQGRGQWKGTMPDMVRTFMKVVTDKGFAVARLEDYL</sequence>
<dbReference type="GO" id="GO:0005975">
    <property type="term" value="P:carbohydrate metabolic process"/>
    <property type="evidence" value="ECO:0007669"/>
    <property type="project" value="InterPro"/>
</dbReference>
<evidence type="ECO:0000313" key="3">
    <source>
        <dbReference type="Proteomes" id="UP000190539"/>
    </source>
</evidence>
<evidence type="ECO:0000313" key="2">
    <source>
        <dbReference type="EMBL" id="OON74187.1"/>
    </source>
</evidence>
<dbReference type="SUPFAM" id="SSF88713">
    <property type="entry name" value="Glycoside hydrolase/deacetylase"/>
    <property type="match status" value="1"/>
</dbReference>
<reference evidence="2 3" key="1">
    <citation type="submission" date="2017-02" db="EMBL/GenBank/DDBJ databases">
        <title>Draft Genome Sequence of Streptomyces tsukubaensis F601, a Producer of the immunosuppressant tacrolimus FK506.</title>
        <authorList>
            <person name="Zong G."/>
            <person name="Zhong C."/>
            <person name="Fu J."/>
            <person name="Qin R."/>
            <person name="Cao G."/>
        </authorList>
    </citation>
    <scope>NUCLEOTIDE SEQUENCE [LARGE SCALE GENOMIC DNA]</scope>
    <source>
        <strain evidence="2 3">F601</strain>
    </source>
</reference>